<evidence type="ECO:0000256" key="1">
    <source>
        <dbReference type="SAM" id="MobiDB-lite"/>
    </source>
</evidence>
<feature type="region of interest" description="Disordered" evidence="1">
    <location>
        <begin position="84"/>
        <end position="142"/>
    </location>
</feature>
<proteinExistence type="predicted"/>
<evidence type="ECO:0000313" key="3">
    <source>
        <dbReference type="RefSeq" id="XP_060054943.1"/>
    </source>
</evidence>
<dbReference type="Proteomes" id="UP001652624">
    <property type="component" value="Chromosome 10"/>
</dbReference>
<accession>A0ABM3Y1I3</accession>
<reference evidence="3" key="1">
    <citation type="submission" date="2025-08" db="UniProtKB">
        <authorList>
            <consortium name="RefSeq"/>
        </authorList>
    </citation>
    <scope>IDENTIFICATION</scope>
</reference>
<keyword evidence="2" id="KW-1185">Reference proteome</keyword>
<name>A0ABM3Y1I3_ERIEU</name>
<feature type="compositionally biased region" description="Polar residues" evidence="1">
    <location>
        <begin position="84"/>
        <end position="107"/>
    </location>
</feature>
<sequence length="180" mass="20779">MYRDPHTEKQPELWDTSLSFRSEFLRQSCPGNRAPIQNQLIHQDNSAGRAGRIELQLISMAHQNLFSKIFCLCCRDCEELNTVDDSNVPNQTQKHQPSPYGLQSQKNNLDKQKTKHTKSASCLPLEQPLISPEKRDSSSSNSYEFEDVYTHISQSGFHKRNLNRYSQAHWPYQSCLIGRP</sequence>
<organism evidence="2 3">
    <name type="scientific">Erinaceus europaeus</name>
    <name type="common">Western European hedgehog</name>
    <dbReference type="NCBI Taxonomy" id="9365"/>
    <lineage>
        <taxon>Eukaryota</taxon>
        <taxon>Metazoa</taxon>
        <taxon>Chordata</taxon>
        <taxon>Craniata</taxon>
        <taxon>Vertebrata</taxon>
        <taxon>Euteleostomi</taxon>
        <taxon>Mammalia</taxon>
        <taxon>Eutheria</taxon>
        <taxon>Laurasiatheria</taxon>
        <taxon>Eulipotyphla</taxon>
        <taxon>Erinaceidae</taxon>
        <taxon>Erinaceinae</taxon>
        <taxon>Erinaceus</taxon>
    </lineage>
</organism>
<protein>
    <submittedName>
        <fullName evidence="3">Testis-expressed protein 48</fullName>
    </submittedName>
</protein>
<gene>
    <name evidence="3" type="primary">TEX48</name>
</gene>
<dbReference type="RefSeq" id="XP_060054943.1">
    <property type="nucleotide sequence ID" value="XM_060198960.1"/>
</dbReference>
<evidence type="ECO:0000313" key="2">
    <source>
        <dbReference type="Proteomes" id="UP001652624"/>
    </source>
</evidence>
<dbReference type="GeneID" id="132540761"/>